<dbReference type="KEGG" id="usu:LVJ78_06415"/>
<dbReference type="PANTHER" id="PTHR38036:SF1">
    <property type="entry name" value="UPF0250 PROTEIN YBED"/>
    <property type="match status" value="1"/>
</dbReference>
<protein>
    <recommendedName>
        <fullName evidence="2">UPF0250 protein EV680_1469</fullName>
    </recommendedName>
</protein>
<evidence type="ECO:0000313" key="3">
    <source>
        <dbReference type="EMBL" id="TCO98442.1"/>
    </source>
</evidence>
<dbReference type="HAMAP" id="MF_00659">
    <property type="entry name" value="UPF0250"/>
    <property type="match status" value="1"/>
</dbReference>
<name>A0AAE9KFZ0_9NEIS</name>
<dbReference type="Proteomes" id="UP000829756">
    <property type="component" value="Chromosome"/>
</dbReference>
<dbReference type="SUPFAM" id="SSF117991">
    <property type="entry name" value="YbeD/HP0495-like"/>
    <property type="match status" value="1"/>
</dbReference>
<reference evidence="3 5" key="1">
    <citation type="submission" date="2019-03" db="EMBL/GenBank/DDBJ databases">
        <title>Genomic Encyclopedia of Type Strains, Phase IV (KMG-IV): sequencing the most valuable type-strain genomes for metagenomic binning, comparative biology and taxonomic classification.</title>
        <authorList>
            <person name="Goeker M."/>
        </authorList>
    </citation>
    <scope>NUCLEOTIDE SEQUENCE [LARGE SCALE GENOMIC DNA]</scope>
    <source>
        <strain evidence="3 5">DSM 17474</strain>
    </source>
</reference>
<dbReference type="PANTHER" id="PTHR38036">
    <property type="entry name" value="UPF0250 PROTEIN YBED"/>
    <property type="match status" value="1"/>
</dbReference>
<evidence type="ECO:0000256" key="2">
    <source>
        <dbReference type="HAMAP-Rule" id="MF_00659"/>
    </source>
</evidence>
<dbReference type="EMBL" id="SLXE01000046">
    <property type="protein sequence ID" value="TCO98442.1"/>
    <property type="molecule type" value="Genomic_DNA"/>
</dbReference>
<proteinExistence type="inferred from homology"/>
<reference evidence="4" key="3">
    <citation type="journal article" date="2022" name="Res Sq">
        <title>Evolution of multicellular longitudinally dividing oral cavity symbionts (Neisseriaceae).</title>
        <authorList>
            <person name="Nyongesa S."/>
            <person name="Weber P."/>
            <person name="Bernet E."/>
            <person name="Pullido F."/>
            <person name="Nieckarz M."/>
            <person name="Delaby M."/>
            <person name="Nieves C."/>
            <person name="Viehboeck T."/>
            <person name="Krause N."/>
            <person name="Rivera-Millot A."/>
            <person name="Nakamura A."/>
            <person name="Vischer N."/>
            <person name="VanNieuwenhze M."/>
            <person name="Brun Y."/>
            <person name="Cava F."/>
            <person name="Bulgheresi S."/>
            <person name="Veyrier F."/>
        </authorList>
    </citation>
    <scope>NUCLEOTIDE SEQUENCE</scope>
    <source>
        <strain evidence="4">1258/02</strain>
    </source>
</reference>
<gene>
    <name evidence="3" type="ORF">EV680_1469</name>
    <name evidence="4" type="ORF">LVJ78_06415</name>
</gene>
<dbReference type="AlphaFoldDB" id="A0AAE9KFZ0"/>
<accession>A0AAE9KFZ0</accession>
<reference evidence="4" key="2">
    <citation type="submission" date="2021-12" db="EMBL/GenBank/DDBJ databases">
        <authorList>
            <person name="Veyrier F.J."/>
        </authorList>
    </citation>
    <scope>NUCLEOTIDE SEQUENCE</scope>
    <source>
        <strain evidence="4">1258/02</strain>
    </source>
</reference>
<evidence type="ECO:0000256" key="1">
    <source>
        <dbReference type="ARBA" id="ARBA00008460"/>
    </source>
</evidence>
<evidence type="ECO:0000313" key="6">
    <source>
        <dbReference type="Proteomes" id="UP000829756"/>
    </source>
</evidence>
<organism evidence="4 6">
    <name type="scientific">Uruburuella suis</name>
    <dbReference type="NCBI Taxonomy" id="252130"/>
    <lineage>
        <taxon>Bacteria</taxon>
        <taxon>Pseudomonadati</taxon>
        <taxon>Pseudomonadota</taxon>
        <taxon>Betaproteobacteria</taxon>
        <taxon>Neisseriales</taxon>
        <taxon>Neisseriaceae</taxon>
        <taxon>Uruburuella</taxon>
    </lineage>
</organism>
<dbReference type="RefSeq" id="WP_132954838.1">
    <property type="nucleotide sequence ID" value="NZ_CALJUB010000112.1"/>
</dbReference>
<evidence type="ECO:0000313" key="5">
    <source>
        <dbReference type="Proteomes" id="UP000294721"/>
    </source>
</evidence>
<dbReference type="InterPro" id="IPR027471">
    <property type="entry name" value="YbeD-like_sf"/>
</dbReference>
<dbReference type="EMBL" id="CP091507">
    <property type="protein sequence ID" value="UOO78359.1"/>
    <property type="molecule type" value="Genomic_DNA"/>
</dbReference>
<dbReference type="Proteomes" id="UP000294721">
    <property type="component" value="Unassembled WGS sequence"/>
</dbReference>
<comment type="similarity">
    <text evidence="1 2">Belongs to the UPF0250 family.</text>
</comment>
<keyword evidence="5" id="KW-1185">Reference proteome</keyword>
<dbReference type="Gene3D" id="3.30.70.260">
    <property type="match status" value="1"/>
</dbReference>
<sequence length="89" mass="10026">MSEEKTTLIEFPCTFPVKIMGAHHPEFENTILDVIREHAPDTEPHQISTRPSSKGNYLGATAQVNVESQEQLDKIYHALTAHPMVKMVL</sequence>
<evidence type="ECO:0000313" key="4">
    <source>
        <dbReference type="EMBL" id="UOO78359.1"/>
    </source>
</evidence>
<dbReference type="Pfam" id="PF04359">
    <property type="entry name" value="DUF493"/>
    <property type="match status" value="1"/>
</dbReference>
<dbReference type="InterPro" id="IPR007454">
    <property type="entry name" value="UPF0250_YbeD-like"/>
</dbReference>